<sequence length="397" mass="45216">MTEKLYYEDSYKTEFTADIIEVIPYGERYAAILKNTYFYPESGGQPHDTGYIGDAKVLNVVLKDNIIYHIIDKQINTGAYKCTIDFERRFYNMQQHTGQHILSAAFIKLYNASTDSFHIGDNISHIDLNRTDLKDEEVSAAEDLSNNIIYKNLPVCTYIVSSEEAAKLPLRKQPSVKENVRIVEISGYDFSPCGGTHVKNTGEVGIIKIIRWEKNKDKTRLYFTCGMGALYYFRDVNNIVQMLANHFSTTVYEVTDRIVSLEHENKILQKEIKDLKNELGLHIAKDLFNSCENLNSDYKLVVKLFDNYDEELLRIISAKLSQNPQTISIIGNISDKQKFIVTRSEDINVNLKGLFSDIPMLFEGNGGGSSKQVQYVIKGNAEIIVNVLKEKLKEAVI</sequence>
<reference evidence="7 8" key="1">
    <citation type="submission" date="2019-08" db="EMBL/GenBank/DDBJ databases">
        <title>Calorimonas adulescens gen. nov., sp. nov., an anaerobic thermophilic bacterium from Sakhalin hot spring.</title>
        <authorList>
            <person name="Khomyakova M.A."/>
            <person name="Merkel A.Y."/>
            <person name="Novikov A."/>
            <person name="Bonch-Osmolovskaya E.A."/>
            <person name="Slobodkin A.I."/>
        </authorList>
    </citation>
    <scope>NUCLEOTIDE SEQUENCE [LARGE SCALE GENOMIC DNA]</scope>
    <source>
        <strain evidence="7 8">A05MB</strain>
    </source>
</reference>
<accession>A0A5D8QBE9</accession>
<gene>
    <name evidence="7" type="ORF">FWJ32_07540</name>
</gene>
<dbReference type="EMBL" id="VTPS01000010">
    <property type="protein sequence ID" value="TZE81822.1"/>
    <property type="molecule type" value="Genomic_DNA"/>
</dbReference>
<evidence type="ECO:0000256" key="1">
    <source>
        <dbReference type="ARBA" id="ARBA00001947"/>
    </source>
</evidence>
<dbReference type="Proteomes" id="UP000322976">
    <property type="component" value="Unassembled WGS sequence"/>
</dbReference>
<evidence type="ECO:0000256" key="3">
    <source>
        <dbReference type="ARBA" id="ARBA00022723"/>
    </source>
</evidence>
<comment type="cofactor">
    <cofactor evidence="1">
        <name>Zn(2+)</name>
        <dbReference type="ChEBI" id="CHEBI:29105"/>
    </cofactor>
</comment>
<evidence type="ECO:0000256" key="2">
    <source>
        <dbReference type="ARBA" id="ARBA00004496"/>
    </source>
</evidence>
<organism evidence="7 8">
    <name type="scientific">Calorimonas adulescens</name>
    <dbReference type="NCBI Taxonomy" id="2606906"/>
    <lineage>
        <taxon>Bacteria</taxon>
        <taxon>Bacillati</taxon>
        <taxon>Bacillota</taxon>
        <taxon>Clostridia</taxon>
        <taxon>Thermoanaerobacterales</taxon>
        <taxon>Thermoanaerobacteraceae</taxon>
        <taxon>Calorimonas</taxon>
    </lineage>
</organism>
<dbReference type="SUPFAM" id="SSF55186">
    <property type="entry name" value="ThrRS/AlaRS common domain"/>
    <property type="match status" value="1"/>
</dbReference>
<comment type="caution">
    <text evidence="7">The sequence shown here is derived from an EMBL/GenBank/DDBJ whole genome shotgun (WGS) entry which is preliminary data.</text>
</comment>
<feature type="domain" description="Alanyl-transfer RNA synthetases family profile" evidence="6">
    <location>
        <begin position="1"/>
        <end position="211"/>
    </location>
</feature>
<dbReference type="GO" id="GO:0005737">
    <property type="term" value="C:cytoplasm"/>
    <property type="evidence" value="ECO:0007669"/>
    <property type="project" value="UniProtKB-SubCell"/>
</dbReference>
<dbReference type="GO" id="GO:0005524">
    <property type="term" value="F:ATP binding"/>
    <property type="evidence" value="ECO:0007669"/>
    <property type="project" value="InterPro"/>
</dbReference>
<dbReference type="AlphaFoldDB" id="A0A5D8QBE9"/>
<feature type="coiled-coil region" evidence="5">
    <location>
        <begin position="258"/>
        <end position="285"/>
    </location>
</feature>
<dbReference type="GO" id="GO:0002161">
    <property type="term" value="F:aminoacyl-tRNA deacylase activity"/>
    <property type="evidence" value="ECO:0007669"/>
    <property type="project" value="UniProtKB-ARBA"/>
</dbReference>
<dbReference type="SUPFAM" id="SSF50447">
    <property type="entry name" value="Translation proteins"/>
    <property type="match status" value="1"/>
</dbReference>
<keyword evidence="4" id="KW-0862">Zinc</keyword>
<dbReference type="PANTHER" id="PTHR43462">
    <property type="entry name" value="ALANYL-TRNA EDITING PROTEIN"/>
    <property type="match status" value="1"/>
</dbReference>
<dbReference type="GO" id="GO:0006419">
    <property type="term" value="P:alanyl-tRNA aminoacylation"/>
    <property type="evidence" value="ECO:0007669"/>
    <property type="project" value="InterPro"/>
</dbReference>
<dbReference type="InterPro" id="IPR018163">
    <property type="entry name" value="Thr/Ala-tRNA-synth_IIc_edit"/>
</dbReference>
<dbReference type="GO" id="GO:0004813">
    <property type="term" value="F:alanine-tRNA ligase activity"/>
    <property type="evidence" value="ECO:0007669"/>
    <property type="project" value="InterPro"/>
</dbReference>
<keyword evidence="3" id="KW-0479">Metal-binding</keyword>
<dbReference type="InterPro" id="IPR009000">
    <property type="entry name" value="Transl_B-barrel_sf"/>
</dbReference>
<evidence type="ECO:0000313" key="8">
    <source>
        <dbReference type="Proteomes" id="UP000322976"/>
    </source>
</evidence>
<evidence type="ECO:0000313" key="7">
    <source>
        <dbReference type="EMBL" id="TZE81822.1"/>
    </source>
</evidence>
<name>A0A5D8QBE9_9THEO</name>
<dbReference type="Gene3D" id="3.30.980.10">
    <property type="entry name" value="Threonyl-trna Synthetase, Chain A, domain 2"/>
    <property type="match status" value="1"/>
</dbReference>
<keyword evidence="7" id="KW-0378">Hydrolase</keyword>
<dbReference type="PROSITE" id="PS50860">
    <property type="entry name" value="AA_TRNA_LIGASE_II_ALA"/>
    <property type="match status" value="1"/>
</dbReference>
<proteinExistence type="predicted"/>
<dbReference type="InterPro" id="IPR012947">
    <property type="entry name" value="tRNA_SAD"/>
</dbReference>
<dbReference type="RefSeq" id="WP_149545348.1">
    <property type="nucleotide sequence ID" value="NZ_VTPS01000010.1"/>
</dbReference>
<evidence type="ECO:0000259" key="6">
    <source>
        <dbReference type="PROSITE" id="PS50860"/>
    </source>
</evidence>
<dbReference type="GO" id="GO:0046872">
    <property type="term" value="F:metal ion binding"/>
    <property type="evidence" value="ECO:0007669"/>
    <property type="project" value="UniProtKB-KW"/>
</dbReference>
<evidence type="ECO:0000256" key="4">
    <source>
        <dbReference type="ARBA" id="ARBA00022833"/>
    </source>
</evidence>
<comment type="subcellular location">
    <subcellularLocation>
        <location evidence="2">Cytoplasm</location>
    </subcellularLocation>
</comment>
<dbReference type="PANTHER" id="PTHR43462:SF1">
    <property type="entry name" value="ALANYL-TRNA EDITING PROTEIN AARSD1"/>
    <property type="match status" value="1"/>
</dbReference>
<dbReference type="SMART" id="SM00863">
    <property type="entry name" value="tRNA_SAD"/>
    <property type="match status" value="1"/>
</dbReference>
<dbReference type="GO" id="GO:0003676">
    <property type="term" value="F:nucleic acid binding"/>
    <property type="evidence" value="ECO:0007669"/>
    <property type="project" value="InterPro"/>
</dbReference>
<dbReference type="Pfam" id="PF07973">
    <property type="entry name" value="tRNA_SAD"/>
    <property type="match status" value="1"/>
</dbReference>
<evidence type="ECO:0000256" key="5">
    <source>
        <dbReference type="SAM" id="Coils"/>
    </source>
</evidence>
<dbReference type="InterPro" id="IPR018165">
    <property type="entry name" value="Ala-tRNA-synth_IIc_core"/>
</dbReference>
<dbReference type="Gene3D" id="2.40.30.130">
    <property type="match status" value="1"/>
</dbReference>
<keyword evidence="8" id="KW-1185">Reference proteome</keyword>
<keyword evidence="5" id="KW-0175">Coiled coil</keyword>
<protein>
    <submittedName>
        <fullName evidence="7">Metal-dependent hydrolase</fullName>
    </submittedName>
</protein>
<dbReference type="InterPro" id="IPR051335">
    <property type="entry name" value="Alanyl-tRNA_Editing_Enzymes"/>
</dbReference>